<dbReference type="RefSeq" id="WP_015828697.1">
    <property type="nucleotide sequence ID" value="NC_012982.1"/>
</dbReference>
<proteinExistence type="predicted"/>
<feature type="modified residue" description="4-aspartylphosphate" evidence="2">
    <location>
        <position position="55"/>
    </location>
</feature>
<dbReference type="OrthoDB" id="9800897at2"/>
<evidence type="ECO:0000256" key="1">
    <source>
        <dbReference type="ARBA" id="ARBA00022553"/>
    </source>
</evidence>
<name>C6XR16_HIRBI</name>
<dbReference type="Gene3D" id="3.40.50.2300">
    <property type="match status" value="1"/>
</dbReference>
<dbReference type="SMART" id="SM00448">
    <property type="entry name" value="REC"/>
    <property type="match status" value="1"/>
</dbReference>
<protein>
    <submittedName>
        <fullName evidence="4">Response regulator receiver protein</fullName>
    </submittedName>
</protein>
<evidence type="ECO:0000313" key="4">
    <source>
        <dbReference type="EMBL" id="ACT60547.1"/>
    </source>
</evidence>
<dbReference type="GO" id="GO:0000160">
    <property type="term" value="P:phosphorelay signal transduction system"/>
    <property type="evidence" value="ECO:0007669"/>
    <property type="project" value="InterPro"/>
</dbReference>
<dbReference type="AlphaFoldDB" id="C6XR16"/>
<dbReference type="KEGG" id="hba:Hbal_2874"/>
<dbReference type="STRING" id="582402.Hbal_2874"/>
<accession>C6XR16</accession>
<dbReference type="PROSITE" id="PS50110">
    <property type="entry name" value="RESPONSE_REGULATORY"/>
    <property type="match status" value="1"/>
</dbReference>
<feature type="domain" description="Response regulatory" evidence="3">
    <location>
        <begin position="6"/>
        <end position="121"/>
    </location>
</feature>
<reference evidence="5" key="1">
    <citation type="journal article" date="2011" name="J. Bacteriol.">
        <title>Genome sequences of eight morphologically diverse alphaproteobacteria.</title>
        <authorList>
            <consortium name="US DOE Joint Genome Institute"/>
            <person name="Brown P.J."/>
            <person name="Kysela D.T."/>
            <person name="Buechlein A."/>
            <person name="Hemmerich C."/>
            <person name="Brun Y.V."/>
        </authorList>
    </citation>
    <scope>NUCLEOTIDE SEQUENCE [LARGE SCALE GENOMIC DNA]</scope>
    <source>
        <strain evidence="5">ATCC 49814 / DSM 5838 / IFAM 1418</strain>
    </source>
</reference>
<gene>
    <name evidence="4" type="ordered locus">Hbal_2874</name>
</gene>
<evidence type="ECO:0000259" key="3">
    <source>
        <dbReference type="PROSITE" id="PS50110"/>
    </source>
</evidence>
<dbReference type="InterPro" id="IPR011006">
    <property type="entry name" value="CheY-like_superfamily"/>
</dbReference>
<dbReference type="CDD" id="cd17569">
    <property type="entry name" value="REC_HupR-like"/>
    <property type="match status" value="1"/>
</dbReference>
<keyword evidence="1 2" id="KW-0597">Phosphoprotein</keyword>
<keyword evidence="5" id="KW-1185">Reference proteome</keyword>
<dbReference type="Pfam" id="PF00072">
    <property type="entry name" value="Response_reg"/>
    <property type="match status" value="1"/>
</dbReference>
<evidence type="ECO:0000313" key="5">
    <source>
        <dbReference type="Proteomes" id="UP000002745"/>
    </source>
</evidence>
<sequence length="392" mass="43283">MSDKIRVLFVDDDPALLQGLKRKFHKEFDLTVAESALEGVRCLEKKGPFSVVVSDQNMPQVKGTTFLAKIAKHFPLTVRVLFTGNNDQETAVSAVNDGAVFKFLNKPCTSDEILEVVKQAHAHHLMLKNERLILEETLTGSINLLTDMLSMTHPKAFQRANLVHEWSVKAAKLLDIDDVWELEVASKLWPLSYLLLPDDLIAKRNAGEDLNAEDHKLLAASYLSISQLLNNIPRVSEISRILLLSCDGACQAVEPEARPKSALLLQLLINASFYADLRTGSVELKYLDKLSEGLAPVSQSLFALICGIFSDQTKASNTVLKEVEAVYLLEDDVLVEDLHDSNGRLLLAAGQNVTKSVISKLGQINRHQKITNKVKIVRGMGNNVSREPATAA</sequence>
<dbReference type="SUPFAM" id="SSF52172">
    <property type="entry name" value="CheY-like"/>
    <property type="match status" value="1"/>
</dbReference>
<dbReference type="HOGENOM" id="CLU_000445_92_10_5"/>
<dbReference type="InterPro" id="IPR001789">
    <property type="entry name" value="Sig_transdc_resp-reg_receiver"/>
</dbReference>
<organism evidence="4 5">
    <name type="scientific">Hirschia baltica (strain ATCC 49814 / DSM 5838 / IFAM 1418)</name>
    <dbReference type="NCBI Taxonomy" id="582402"/>
    <lineage>
        <taxon>Bacteria</taxon>
        <taxon>Pseudomonadati</taxon>
        <taxon>Pseudomonadota</taxon>
        <taxon>Alphaproteobacteria</taxon>
        <taxon>Hyphomonadales</taxon>
        <taxon>Hyphomonadaceae</taxon>
        <taxon>Hirschia</taxon>
    </lineage>
</organism>
<dbReference type="PANTHER" id="PTHR44591">
    <property type="entry name" value="STRESS RESPONSE REGULATOR PROTEIN 1"/>
    <property type="match status" value="1"/>
</dbReference>
<evidence type="ECO:0000256" key="2">
    <source>
        <dbReference type="PROSITE-ProRule" id="PRU00169"/>
    </source>
</evidence>
<dbReference type="PANTHER" id="PTHR44591:SF19">
    <property type="entry name" value="TWO-COMPONENT RESPONSE REGULATOR-RELATED"/>
    <property type="match status" value="1"/>
</dbReference>
<dbReference type="EMBL" id="CP001678">
    <property type="protein sequence ID" value="ACT60547.1"/>
    <property type="molecule type" value="Genomic_DNA"/>
</dbReference>
<dbReference type="Proteomes" id="UP000002745">
    <property type="component" value="Chromosome"/>
</dbReference>
<dbReference type="InterPro" id="IPR050595">
    <property type="entry name" value="Bact_response_regulator"/>
</dbReference>
<dbReference type="Pfam" id="PF13487">
    <property type="entry name" value="HD_5"/>
    <property type="match status" value="1"/>
</dbReference>
<dbReference type="eggNOG" id="COG2204">
    <property type="taxonomic scope" value="Bacteria"/>
</dbReference>